<keyword evidence="2" id="KW-1185">Reference proteome</keyword>
<sequence length="169" mass="18942">MPYEILDRGGFGRITAQRGSQFSEGETLLPINMREIPKEWTITFKLRAKGRGALDSGYIEWSFLWTPGTFKVDKYEPDHFHYVWLRLGIIPPKQAQIAQAAHEIFPCLGSWHPRIPYGPVPASSQIRSITVSAKGQGFMCCHSLPCKCLSMGFVTLDPKAEGEEEGVLS</sequence>
<protein>
    <submittedName>
        <fullName evidence="1">Uncharacterized protein</fullName>
    </submittedName>
</protein>
<dbReference type="EMBL" id="GG663368">
    <property type="protein sequence ID" value="EEH06693.1"/>
    <property type="molecule type" value="Genomic_DNA"/>
</dbReference>
<gene>
    <name evidence="1" type="ORF">HCBG_04913</name>
</gene>
<dbReference type="RefSeq" id="XP_045287174.1">
    <property type="nucleotide sequence ID" value="XM_045431962.1"/>
</dbReference>
<organism evidence="1 2">
    <name type="scientific">Ajellomyces capsulatus (strain G186AR / H82 / ATCC MYA-2454 / RMSCC 2432)</name>
    <name type="common">Darling's disease fungus</name>
    <name type="synonym">Histoplasma capsulatum</name>
    <dbReference type="NCBI Taxonomy" id="447093"/>
    <lineage>
        <taxon>Eukaryota</taxon>
        <taxon>Fungi</taxon>
        <taxon>Dikarya</taxon>
        <taxon>Ascomycota</taxon>
        <taxon>Pezizomycotina</taxon>
        <taxon>Eurotiomycetes</taxon>
        <taxon>Eurotiomycetidae</taxon>
        <taxon>Onygenales</taxon>
        <taxon>Ajellomycetaceae</taxon>
        <taxon>Histoplasma</taxon>
    </lineage>
</organism>
<dbReference type="InParanoid" id="C0NP33"/>
<reference evidence="1" key="1">
    <citation type="submission" date="2009-02" db="EMBL/GenBank/DDBJ databases">
        <title>The Genome Sequence of Ajellomyces capsulatus strain G186AR.</title>
        <authorList>
            <consortium name="The Broad Institute Genome Sequencing Platform"/>
            <person name="Champion M."/>
            <person name="Cuomo C."/>
            <person name="Ma L.-J."/>
            <person name="Henn M.R."/>
            <person name="Sil A."/>
            <person name="Goldman B."/>
            <person name="Young S.K."/>
            <person name="Kodira C.D."/>
            <person name="Zeng Q."/>
            <person name="Koehrsen M."/>
            <person name="Alvarado L."/>
            <person name="Berlin A."/>
            <person name="Borenstein D."/>
            <person name="Chen Z."/>
            <person name="Engels R."/>
            <person name="Freedman E."/>
            <person name="Gellesch M."/>
            <person name="Goldberg J."/>
            <person name="Griggs A."/>
            <person name="Gujja S."/>
            <person name="Heiman D."/>
            <person name="Hepburn T."/>
            <person name="Howarth C."/>
            <person name="Jen D."/>
            <person name="Larson L."/>
            <person name="Lewis B."/>
            <person name="Mehta T."/>
            <person name="Park D."/>
            <person name="Pearson M."/>
            <person name="Roberts A."/>
            <person name="Saif S."/>
            <person name="Shea T."/>
            <person name="Shenoy N."/>
            <person name="Sisk P."/>
            <person name="Stolte C."/>
            <person name="Sykes S."/>
            <person name="Walk T."/>
            <person name="White J."/>
            <person name="Yandava C."/>
            <person name="Klein B."/>
            <person name="McEwen J.G."/>
            <person name="Puccia R."/>
            <person name="Goldman G.H."/>
            <person name="Felipe M.S."/>
            <person name="Nino-Vega G."/>
            <person name="San-Blas G."/>
            <person name="Taylor J."/>
            <person name="Mendoza L."/>
            <person name="Galagan J."/>
            <person name="Nusbaum C."/>
            <person name="Birren B."/>
        </authorList>
    </citation>
    <scope>NUCLEOTIDE SEQUENCE</scope>
    <source>
        <strain evidence="1">G186AR</strain>
    </source>
</reference>
<dbReference type="Proteomes" id="UP000001631">
    <property type="component" value="Unassembled WGS sequence"/>
</dbReference>
<evidence type="ECO:0000313" key="2">
    <source>
        <dbReference type="Proteomes" id="UP000001631"/>
    </source>
</evidence>
<dbReference type="HOGENOM" id="CLU_1578059_0_0_1"/>
<evidence type="ECO:0000313" key="1">
    <source>
        <dbReference type="EMBL" id="EEH06693.1"/>
    </source>
</evidence>
<proteinExistence type="predicted"/>
<name>C0NP33_AJECG</name>
<dbReference type="GeneID" id="69037929"/>
<accession>C0NP33</accession>
<dbReference type="AlphaFoldDB" id="C0NP33"/>